<comment type="pathway">
    <text evidence="1">Protein modification; protein glycosylation.</text>
</comment>
<feature type="repeat" description="TPR" evidence="8">
    <location>
        <begin position="239"/>
        <end position="272"/>
    </location>
</feature>
<evidence type="ECO:0000256" key="4">
    <source>
        <dbReference type="ARBA" id="ARBA00022676"/>
    </source>
</evidence>
<keyword evidence="7 8" id="KW-0802">TPR repeat</keyword>
<keyword evidence="5" id="KW-0808">Transferase</keyword>
<evidence type="ECO:0000256" key="6">
    <source>
        <dbReference type="ARBA" id="ARBA00022737"/>
    </source>
</evidence>
<dbReference type="PROSITE" id="PS50293">
    <property type="entry name" value="TPR_REGION"/>
    <property type="match status" value="1"/>
</dbReference>
<dbReference type="InterPro" id="IPR029489">
    <property type="entry name" value="OGT/SEC/SPY_C"/>
</dbReference>
<feature type="region of interest" description="Disordered" evidence="9">
    <location>
        <begin position="1"/>
        <end position="21"/>
    </location>
</feature>
<keyword evidence="12" id="KW-1185">Reference proteome</keyword>
<dbReference type="PROSITE" id="PS50005">
    <property type="entry name" value="TPR"/>
    <property type="match status" value="5"/>
</dbReference>
<dbReference type="EMBL" id="CP043046">
    <property type="protein sequence ID" value="QEI07246.1"/>
    <property type="molecule type" value="Genomic_DNA"/>
</dbReference>
<comment type="similarity">
    <text evidence="2">Belongs to the glycosyltransferase 41 family. O-GlcNAc transferase subfamily.</text>
</comment>
<dbReference type="Pfam" id="PF13181">
    <property type="entry name" value="TPR_8"/>
    <property type="match status" value="1"/>
</dbReference>
<evidence type="ECO:0000256" key="1">
    <source>
        <dbReference type="ARBA" id="ARBA00004922"/>
    </source>
</evidence>
<reference evidence="11 12" key="1">
    <citation type="submission" date="2019-08" db="EMBL/GenBank/DDBJ databases">
        <title>Amphibian skin-associated Pigmentiphaga: genome sequence and occurrence across geography and hosts.</title>
        <authorList>
            <person name="Bletz M.C."/>
            <person name="Bunk B."/>
            <person name="Sproeer C."/>
            <person name="Biwer P."/>
            <person name="Reiter S."/>
            <person name="Rabemananjara F.C.E."/>
            <person name="Schulz S."/>
            <person name="Overmann J."/>
            <person name="Vences M."/>
        </authorList>
    </citation>
    <scope>NUCLEOTIDE SEQUENCE [LARGE SCALE GENOMIC DNA]</scope>
    <source>
        <strain evidence="11 12">Mada1488</strain>
    </source>
</reference>
<feature type="domain" description="O-GlcNAc transferase C-terminal" evidence="10">
    <location>
        <begin position="386"/>
        <end position="522"/>
    </location>
</feature>
<dbReference type="Pfam" id="PF07719">
    <property type="entry name" value="TPR_2"/>
    <property type="match status" value="1"/>
</dbReference>
<dbReference type="SUPFAM" id="SSF48452">
    <property type="entry name" value="TPR-like"/>
    <property type="match status" value="1"/>
</dbReference>
<accession>A0A5C0AZW9</accession>
<dbReference type="InterPro" id="IPR011990">
    <property type="entry name" value="TPR-like_helical_dom_sf"/>
</dbReference>
<proteinExistence type="inferred from homology"/>
<dbReference type="PANTHER" id="PTHR44835">
    <property type="entry name" value="UDP-N-ACETYLGLUCOSAMINE--PEPTIDE N-ACETYLGLUCOSAMINYLTRANSFERASE SPINDLY-RELATED"/>
    <property type="match status" value="1"/>
</dbReference>
<evidence type="ECO:0000313" key="12">
    <source>
        <dbReference type="Proteomes" id="UP000325161"/>
    </source>
</evidence>
<evidence type="ECO:0000256" key="8">
    <source>
        <dbReference type="PROSITE-ProRule" id="PRU00339"/>
    </source>
</evidence>
<name>A0A5C0AZW9_9BURK</name>
<dbReference type="InterPro" id="IPR019734">
    <property type="entry name" value="TPR_rpt"/>
</dbReference>
<dbReference type="EC" id="2.4.1.255" evidence="3"/>
<protein>
    <recommendedName>
        <fullName evidence="3">protein O-GlcNAc transferase</fullName>
        <ecNumber evidence="3">2.4.1.255</ecNumber>
    </recommendedName>
</protein>
<feature type="repeat" description="TPR" evidence="8">
    <location>
        <begin position="69"/>
        <end position="102"/>
    </location>
</feature>
<gene>
    <name evidence="11" type="ORF">FXN63_16395</name>
</gene>
<feature type="domain" description="O-GlcNAc transferase C-terminal" evidence="10">
    <location>
        <begin position="562"/>
        <end position="725"/>
    </location>
</feature>
<feature type="repeat" description="TPR" evidence="8">
    <location>
        <begin position="273"/>
        <end position="306"/>
    </location>
</feature>
<dbReference type="Pfam" id="PF13844">
    <property type="entry name" value="Glyco_transf_41"/>
    <property type="match status" value="2"/>
</dbReference>
<evidence type="ECO:0000256" key="3">
    <source>
        <dbReference type="ARBA" id="ARBA00011970"/>
    </source>
</evidence>
<evidence type="ECO:0000256" key="7">
    <source>
        <dbReference type="ARBA" id="ARBA00022803"/>
    </source>
</evidence>
<dbReference type="Proteomes" id="UP000325161">
    <property type="component" value="Chromosome"/>
</dbReference>
<dbReference type="OrthoDB" id="101857at2"/>
<feature type="repeat" description="TPR" evidence="8">
    <location>
        <begin position="137"/>
        <end position="170"/>
    </location>
</feature>
<dbReference type="RefSeq" id="WP_148816293.1">
    <property type="nucleotide sequence ID" value="NZ_CP043046.1"/>
</dbReference>
<dbReference type="GO" id="GO:0097363">
    <property type="term" value="F:protein O-acetylglucosaminyltransferase activity"/>
    <property type="evidence" value="ECO:0007669"/>
    <property type="project" value="UniProtKB-EC"/>
</dbReference>
<evidence type="ECO:0000256" key="5">
    <source>
        <dbReference type="ARBA" id="ARBA00022679"/>
    </source>
</evidence>
<dbReference type="AlphaFoldDB" id="A0A5C0AZW9"/>
<dbReference type="Gene3D" id="3.40.50.11380">
    <property type="match status" value="1"/>
</dbReference>
<dbReference type="Gene3D" id="1.25.40.10">
    <property type="entry name" value="Tetratricopeptide repeat domain"/>
    <property type="match status" value="4"/>
</dbReference>
<dbReference type="InterPro" id="IPR013105">
    <property type="entry name" value="TPR_2"/>
</dbReference>
<keyword evidence="6" id="KW-0677">Repeat</keyword>
<dbReference type="Gene3D" id="3.40.50.2000">
    <property type="entry name" value="Glycogen Phosphorylase B"/>
    <property type="match status" value="1"/>
</dbReference>
<dbReference type="InterPro" id="IPR051939">
    <property type="entry name" value="Glycosyltr_41/O-GlcNAc_trsf"/>
</dbReference>
<sequence length="752" mass="83641">MKKAKAPGKTRGQVSYGQPSAALLATTPTQRRALSELFQRGNALYDEGRYAELEVLGQEWVQRFPQQAAKGWDVIGRARLYLGRLSEAEAALLKGLELDPDNLDIWDCLGVVRNRLGHFSGAHEANMKALAMAPDLPHVLINAAGNLNDSGRYDEALELAERALKHEPLNRLALLVKGNAFVGQDRTDEGIAMYRQVTAIAPDWPDAWTNLGGACNKRGRVDEAIAALQRALELDPNQAISWNNLGLILRDQKRDQEALDCFNNAIDKQPELADPYVNLGTVLQIAGRTLAALEYMEHARKLRPTSPMIYMGIGTCLQDMCRFEEAVVAHCTALELKPDFGAAFSNLLFTLNYHPTLSAEEIFGAYGDYELANALVTPGEWASHANSREPGRRLKIGYVSPDFQSHPVRYFLEPLLAHHGHKDFEIFAYADVAVPDAMTERYRSYMDHWRNVRGLSDHEVADLVRQDGIDILVDLAGHTANNRLKAFSLKPAPIQVSWLGYVSTTGMRSIDYLLSDDALTPPGSEHLLSEIPWRLPSALVYRPPADFPEPTPLPALARGHVTFGSLSRAIRLNDDLLDVWAELMRRVPDSHLVLNSRDFRTPEMQDWMRSRLVSRGVEASRLDIDYTSPAWLPMSNIDIMLDCFPHNSGTTLFESLYFGLPVVSLKHRPTVGRVGASALTAVGHAEWIAEDVDGYLQIACDLAGDLPRLAQIRATLREEMHRSAAMDEPGLAHAVESGYRRMWQAYCEGGQA</sequence>
<keyword evidence="4" id="KW-0328">Glycosyltransferase</keyword>
<feature type="repeat" description="TPR" evidence="8">
    <location>
        <begin position="205"/>
        <end position="238"/>
    </location>
</feature>
<dbReference type="Pfam" id="PF13432">
    <property type="entry name" value="TPR_16"/>
    <property type="match status" value="1"/>
</dbReference>
<evidence type="ECO:0000259" key="10">
    <source>
        <dbReference type="Pfam" id="PF13844"/>
    </source>
</evidence>
<evidence type="ECO:0000313" key="11">
    <source>
        <dbReference type="EMBL" id="QEI07246.1"/>
    </source>
</evidence>
<organism evidence="11 12">
    <name type="scientific">Pigmentiphaga aceris</name>
    <dbReference type="NCBI Taxonomy" id="1940612"/>
    <lineage>
        <taxon>Bacteria</taxon>
        <taxon>Pseudomonadati</taxon>
        <taxon>Pseudomonadota</taxon>
        <taxon>Betaproteobacteria</taxon>
        <taxon>Burkholderiales</taxon>
        <taxon>Alcaligenaceae</taxon>
        <taxon>Pigmentiphaga</taxon>
    </lineage>
</organism>
<dbReference type="PANTHER" id="PTHR44835:SF1">
    <property type="entry name" value="PROTEIN O-GLCNAC TRANSFERASE"/>
    <property type="match status" value="1"/>
</dbReference>
<evidence type="ECO:0000256" key="9">
    <source>
        <dbReference type="SAM" id="MobiDB-lite"/>
    </source>
</evidence>
<evidence type="ECO:0000256" key="2">
    <source>
        <dbReference type="ARBA" id="ARBA00005386"/>
    </source>
</evidence>
<dbReference type="KEGG" id="pacr:FXN63_16395"/>
<dbReference type="SMART" id="SM00028">
    <property type="entry name" value="TPR"/>
    <property type="match status" value="8"/>
</dbReference>